<dbReference type="Proteomes" id="UP000517916">
    <property type="component" value="Unassembled WGS sequence"/>
</dbReference>
<dbReference type="EMBL" id="JACJID010000003">
    <property type="protein sequence ID" value="MBA8927013.1"/>
    <property type="molecule type" value="Genomic_DNA"/>
</dbReference>
<protein>
    <recommendedName>
        <fullName evidence="3">Beta-ketoacyl synthase N-terminal domain-containing protein</fullName>
    </recommendedName>
</protein>
<dbReference type="SUPFAM" id="SSF53901">
    <property type="entry name" value="Thiolase-like"/>
    <property type="match status" value="1"/>
</dbReference>
<dbReference type="InterPro" id="IPR016039">
    <property type="entry name" value="Thiolase-like"/>
</dbReference>
<dbReference type="RefSeq" id="WP_025355797.1">
    <property type="nucleotide sequence ID" value="NZ_BAAABQ010000074.1"/>
</dbReference>
<sequence>MTLRVRSSAKVDGPVDLPAVPGFIESTFNPLVHHVATNCLAGQDIPGDRLAVVLGSLVGDCTTTDLASRLLVQGQVHNALLFMQATANAVLGYLSREFDITGPLLALSTMDGMDDELLDTAELLLADPGLDAVLVLGVELVPTERAAHALSLLPATAPRHDLAIALLLERHPEEP</sequence>
<evidence type="ECO:0000313" key="1">
    <source>
        <dbReference type="EMBL" id="MBA8927013.1"/>
    </source>
</evidence>
<evidence type="ECO:0008006" key="3">
    <source>
        <dbReference type="Google" id="ProtNLM"/>
    </source>
</evidence>
<comment type="caution">
    <text evidence="1">The sequence shown here is derived from an EMBL/GenBank/DDBJ whole genome shotgun (WGS) entry which is preliminary data.</text>
</comment>
<evidence type="ECO:0000313" key="2">
    <source>
        <dbReference type="Proteomes" id="UP000517916"/>
    </source>
</evidence>
<keyword evidence="2" id="KW-1185">Reference proteome</keyword>
<name>A0ABR6BJE7_9PSEU</name>
<gene>
    <name evidence="1" type="ORF">BC739_004219</name>
</gene>
<proteinExistence type="predicted"/>
<dbReference type="Gene3D" id="3.40.47.10">
    <property type="match status" value="1"/>
</dbReference>
<organism evidence="1 2">
    <name type="scientific">Kutzneria viridogrisea</name>
    <dbReference type="NCBI Taxonomy" id="47990"/>
    <lineage>
        <taxon>Bacteria</taxon>
        <taxon>Bacillati</taxon>
        <taxon>Actinomycetota</taxon>
        <taxon>Actinomycetes</taxon>
        <taxon>Pseudonocardiales</taxon>
        <taxon>Pseudonocardiaceae</taxon>
        <taxon>Kutzneria</taxon>
    </lineage>
</organism>
<reference evidence="1 2" key="1">
    <citation type="submission" date="2020-08" db="EMBL/GenBank/DDBJ databases">
        <title>Genomic Encyclopedia of Archaeal and Bacterial Type Strains, Phase II (KMG-II): from individual species to whole genera.</title>
        <authorList>
            <person name="Goeker M."/>
        </authorList>
    </citation>
    <scope>NUCLEOTIDE SEQUENCE [LARGE SCALE GENOMIC DNA]</scope>
    <source>
        <strain evidence="1 2">DSM 43850</strain>
    </source>
</reference>
<accession>A0ABR6BJE7</accession>